<dbReference type="EMBL" id="OVEO01000016">
    <property type="protein sequence ID" value="SPR01176.1"/>
    <property type="molecule type" value="Genomic_DNA"/>
</dbReference>
<sequence length="490" mass="52884">MRACSLPHLRVATHQPPVALRERRPAIFTMVRHNDKDDDAGPPPHLLSSKQIASYAVGHVLNDMSATCWFGYLLLYLKSSAMLSNLNAGMVMMVGQYADAVATPLVGIFSDASKGWPGLHLGRRKLWHLMGTLIVLVCFSSIFVVPFHTSRVPYTVAYYASGAALFNVGWASVQVSHMAMVPELTPIDDERVCLNSWRYAAQVAANSSVYVLFLLSCLLTPDTDEAFHLLGIGVITIGTLFTIVFHVGTPNPPDVTSSFNDTTATVTWRHWLRSPLLYVVAVVYTSARVVVNISQVYLPFFVRDALGMGKTAIGAVPLVMFAASFLTSFLLGRLNAGLGRRRVFVAGAFATFLSIVAMSRLTSPMSAFVFPVAFALGAGNATIMVQAISMESDLVGTQDGSAFVFGALSFCDKLVNGVIIILIESRAIQTGDFIRVVFCGVPGLAVALASAVVLFVALPPPPGTDRAHDQDHSYVRIAEDSPSHRTPLVC</sequence>
<dbReference type="AlphaFoldDB" id="A0A3P3YLX0"/>
<keyword evidence="2" id="KW-0812">Transmembrane</keyword>
<dbReference type="Pfam" id="PF13347">
    <property type="entry name" value="MFS_2"/>
    <property type="match status" value="1"/>
</dbReference>
<proteinExistence type="inferred from homology"/>
<feature type="transmembrane region" description="Helical" evidence="2">
    <location>
        <begin position="226"/>
        <end position="248"/>
    </location>
</feature>
<evidence type="ECO:0000256" key="2">
    <source>
        <dbReference type="SAM" id="Phobius"/>
    </source>
</evidence>
<protein>
    <recommendedName>
        <fullName evidence="5">Major facilitator superfamily (MFS) profile domain-containing protein</fullName>
    </recommendedName>
</protein>
<dbReference type="PANTHER" id="PTHR11328">
    <property type="entry name" value="MAJOR FACILITATOR SUPERFAMILY DOMAIN-CONTAINING PROTEIN"/>
    <property type="match status" value="1"/>
</dbReference>
<dbReference type="GO" id="GO:0005886">
    <property type="term" value="C:plasma membrane"/>
    <property type="evidence" value="ECO:0007669"/>
    <property type="project" value="TreeGrafter"/>
</dbReference>
<keyword evidence="2" id="KW-0472">Membrane</keyword>
<evidence type="ECO:0000313" key="4">
    <source>
        <dbReference type="Proteomes" id="UP000290189"/>
    </source>
</evidence>
<dbReference type="GO" id="GO:0015293">
    <property type="term" value="F:symporter activity"/>
    <property type="evidence" value="ECO:0007669"/>
    <property type="project" value="InterPro"/>
</dbReference>
<comment type="similarity">
    <text evidence="1">Belongs to the major facilitator superfamily.</text>
</comment>
<dbReference type="SUPFAM" id="SSF103473">
    <property type="entry name" value="MFS general substrate transporter"/>
    <property type="match status" value="1"/>
</dbReference>
<keyword evidence="3" id="KW-0496">Mitochondrion</keyword>
<feature type="transmembrane region" description="Helical" evidence="2">
    <location>
        <begin position="126"/>
        <end position="145"/>
    </location>
</feature>
<feature type="transmembrane region" description="Helical" evidence="2">
    <location>
        <begin position="276"/>
        <end position="300"/>
    </location>
</feature>
<evidence type="ECO:0000313" key="3">
    <source>
        <dbReference type="EMBL" id="SPR01176.1"/>
    </source>
</evidence>
<feature type="transmembrane region" description="Helical" evidence="2">
    <location>
        <begin position="435"/>
        <end position="458"/>
    </location>
</feature>
<dbReference type="Proteomes" id="UP000290189">
    <property type="component" value="Unassembled WGS sequence"/>
</dbReference>
<dbReference type="Gene3D" id="1.20.1250.20">
    <property type="entry name" value="MFS general substrate transporter like domains"/>
    <property type="match status" value="2"/>
</dbReference>
<reference evidence="3 4" key="1">
    <citation type="submission" date="2018-03" db="EMBL/GenBank/DDBJ databases">
        <authorList>
            <person name="Fogelqvist J."/>
        </authorList>
    </citation>
    <scope>NUCLEOTIDE SEQUENCE [LARGE SCALE GENOMIC DNA]</scope>
</reference>
<name>A0A3P3YLX0_PLABS</name>
<feature type="transmembrane region" description="Helical" evidence="2">
    <location>
        <begin position="343"/>
        <end position="361"/>
    </location>
</feature>
<geneLocation type="mitochondrion" evidence="3"/>
<feature type="transmembrane region" description="Helical" evidence="2">
    <location>
        <begin position="368"/>
        <end position="388"/>
    </location>
</feature>
<dbReference type="InterPro" id="IPR036259">
    <property type="entry name" value="MFS_trans_sf"/>
</dbReference>
<gene>
    <name evidence="3" type="ORF">PLBR_LOCUS8391</name>
</gene>
<feature type="transmembrane region" description="Helical" evidence="2">
    <location>
        <begin position="199"/>
        <end position="219"/>
    </location>
</feature>
<dbReference type="PANTHER" id="PTHR11328:SF28">
    <property type="entry name" value="MAJOR FACILITATOR SUPERFAMILY DOMAIN-CONTAINING PROTEIN 12"/>
    <property type="match status" value="1"/>
</dbReference>
<evidence type="ECO:0000256" key="1">
    <source>
        <dbReference type="ARBA" id="ARBA00008335"/>
    </source>
</evidence>
<dbReference type="GO" id="GO:0008643">
    <property type="term" value="P:carbohydrate transport"/>
    <property type="evidence" value="ECO:0007669"/>
    <property type="project" value="InterPro"/>
</dbReference>
<feature type="transmembrane region" description="Helical" evidence="2">
    <location>
        <begin position="157"/>
        <end position="179"/>
    </location>
</feature>
<feature type="transmembrane region" description="Helical" evidence="2">
    <location>
        <begin position="400"/>
        <end position="423"/>
    </location>
</feature>
<evidence type="ECO:0008006" key="5">
    <source>
        <dbReference type="Google" id="ProtNLM"/>
    </source>
</evidence>
<keyword evidence="2" id="KW-1133">Transmembrane helix</keyword>
<organism evidence="3 4">
    <name type="scientific">Plasmodiophora brassicae</name>
    <name type="common">Clubroot disease agent</name>
    <dbReference type="NCBI Taxonomy" id="37360"/>
    <lineage>
        <taxon>Eukaryota</taxon>
        <taxon>Sar</taxon>
        <taxon>Rhizaria</taxon>
        <taxon>Endomyxa</taxon>
        <taxon>Phytomyxea</taxon>
        <taxon>Plasmodiophorida</taxon>
        <taxon>Plasmodiophoridae</taxon>
        <taxon>Plasmodiophora</taxon>
    </lineage>
</organism>
<feature type="transmembrane region" description="Helical" evidence="2">
    <location>
        <begin position="312"/>
        <end position="331"/>
    </location>
</feature>
<dbReference type="InterPro" id="IPR039672">
    <property type="entry name" value="MFS_2"/>
</dbReference>
<accession>A0A3P3YLX0</accession>